<keyword evidence="1" id="KW-0067">ATP-binding</keyword>
<accession>A0ACC9CZ18</accession>
<dbReference type="EMBL" id="NMTR01000017">
    <property type="protein sequence ID" value="PDX61173.1"/>
    <property type="molecule type" value="Genomic_DNA"/>
</dbReference>
<keyword evidence="2" id="KW-1185">Reference proteome</keyword>
<keyword evidence="1" id="KW-0547">Nucleotide-binding</keyword>
<evidence type="ECO:0000313" key="2">
    <source>
        <dbReference type="Proteomes" id="UP000220959"/>
    </source>
</evidence>
<gene>
    <name evidence="1" type="ORF">CGS49_07075</name>
</gene>
<name>A0ACC9CZ18_9FIRM</name>
<organism evidence="1 2">
    <name type="scientific">Faecalibacterium langellae</name>
    <dbReference type="NCBI Taxonomy" id="3435293"/>
    <lineage>
        <taxon>Bacteria</taxon>
        <taxon>Bacillati</taxon>
        <taxon>Bacillota</taxon>
        <taxon>Clostridia</taxon>
        <taxon>Eubacteriales</taxon>
        <taxon>Oscillospiraceae</taxon>
        <taxon>Faecalibacterium</taxon>
    </lineage>
</organism>
<evidence type="ECO:0000313" key="1">
    <source>
        <dbReference type="EMBL" id="PDX61173.1"/>
    </source>
</evidence>
<dbReference type="Proteomes" id="UP000220959">
    <property type="component" value="Unassembled WGS sequence"/>
</dbReference>
<comment type="caution">
    <text evidence="1">The sequence shown here is derived from an EMBL/GenBank/DDBJ whole genome shotgun (WGS) entry which is preliminary data.</text>
</comment>
<protein>
    <submittedName>
        <fullName evidence="1">ABC transporter ATP-binding protein</fullName>
    </submittedName>
</protein>
<reference evidence="1 2" key="1">
    <citation type="journal article" date="2017" name="Front. Microbiol.">
        <title>New Insights into the Diversity of the Genus Faecalibacterium.</title>
        <authorList>
            <person name="Benevides L."/>
            <person name="Burman S."/>
            <person name="Martin R."/>
            <person name="Robert V."/>
            <person name="Thomas M."/>
            <person name="Miquel S."/>
            <person name="Chain F."/>
            <person name="Sokol H."/>
            <person name="Bermudez-Humaran L.G."/>
            <person name="Morrison M."/>
            <person name="Langella P."/>
            <person name="Azevedo V.A."/>
            <person name="Chatel J.M."/>
            <person name="Soares S."/>
        </authorList>
    </citation>
    <scope>NUCLEOTIDE SEQUENCE [LARGE SCALE GENOMIC DNA]</scope>
    <source>
        <strain evidence="2">CNCM I-4541</strain>
    </source>
</reference>
<sequence length="308" mass="32351">MKPVIETHGLCKSYGGRTVVDHLDLTVPQGCVYGFLGPNGAGKSTTMKMLLGLVHPTGGSVELLGHTLNEENRIGLLRQTGSLIESPSGYLHLTARENLAIAADLKGVERRDIDRVLDVVHLTSAANRKVGQYSLGMKQRLGIATALLGSPKLLILDEPTNGLDPAGIQEMRSLIAAMPESTGATVLISSHLLGEMEQMVSQVGILNHGKLLFEGPLAALQRHARGGVLLRVLDAQRAAAVLQAQGIRAVTRPVQPDTLELPPMPDEALAALVGALAGSGAGVVGLTSQTKNLEEIFLSLTKGDGEVA</sequence>
<proteinExistence type="predicted"/>